<evidence type="ECO:0000313" key="3">
    <source>
        <dbReference type="Proteomes" id="UP000028681"/>
    </source>
</evidence>
<keyword evidence="1" id="KW-0472">Membrane</keyword>
<dbReference type="AlphaFoldDB" id="A0A076LKT4"/>
<keyword evidence="1" id="KW-0812">Transmembrane</keyword>
<sequence length="40" mass="4722">MFFGIFVGEVGISRLGLFIIKHYFYSILFLCYVQPPIYTQ</sequence>
<dbReference type="KEGG" id="ete:ETEE_2603"/>
<evidence type="ECO:0000256" key="1">
    <source>
        <dbReference type="SAM" id="Phobius"/>
    </source>
</evidence>
<gene>
    <name evidence="2" type="ORF">ETEE_2603</name>
</gene>
<dbReference type="EMBL" id="CP006664">
    <property type="protein sequence ID" value="AIJ09040.1"/>
    <property type="molecule type" value="Genomic_DNA"/>
</dbReference>
<keyword evidence="1" id="KW-1133">Transmembrane helix</keyword>
<dbReference type="Proteomes" id="UP000028681">
    <property type="component" value="Chromosome"/>
</dbReference>
<evidence type="ECO:0000313" key="2">
    <source>
        <dbReference type="EMBL" id="AIJ09040.1"/>
    </source>
</evidence>
<feature type="transmembrane region" description="Helical" evidence="1">
    <location>
        <begin position="12"/>
        <end position="33"/>
    </location>
</feature>
<dbReference type="HOGENOM" id="CLU_3288778_0_0_6"/>
<name>A0A076LKT4_9GAMM</name>
<organism evidence="2 3">
    <name type="scientific">Edwardsiella anguillarum ET080813</name>
    <dbReference type="NCBI Taxonomy" id="667120"/>
    <lineage>
        <taxon>Bacteria</taxon>
        <taxon>Pseudomonadati</taxon>
        <taxon>Pseudomonadota</taxon>
        <taxon>Gammaproteobacteria</taxon>
        <taxon>Enterobacterales</taxon>
        <taxon>Hafniaceae</taxon>
        <taxon>Edwardsiella</taxon>
    </lineage>
</organism>
<accession>A0A076LKT4</accession>
<reference evidence="2 3" key="1">
    <citation type="journal article" date="2012" name="PLoS ONE">
        <title>Edwardsiella comparative phylogenomics reveal the new intra/inter-species taxonomic relationships, virulence evolution and niche adaptation mechanisms.</title>
        <authorList>
            <person name="Yang M."/>
            <person name="Lv Y."/>
            <person name="Xiao J."/>
            <person name="Wu H."/>
            <person name="Zheng H."/>
            <person name="Liu Q."/>
            <person name="Zhang Y."/>
            <person name="Wang Q."/>
        </authorList>
    </citation>
    <scope>NUCLEOTIDE SEQUENCE [LARGE SCALE GENOMIC DNA]</scope>
    <source>
        <strain evidence="3">080813</strain>
    </source>
</reference>
<proteinExistence type="predicted"/>
<protein>
    <submittedName>
        <fullName evidence="2">Uncharacterized protein</fullName>
    </submittedName>
</protein>